<dbReference type="InterPro" id="IPR000847">
    <property type="entry name" value="LysR_HTH_N"/>
</dbReference>
<proteinExistence type="inferred from homology"/>
<evidence type="ECO:0000259" key="5">
    <source>
        <dbReference type="PROSITE" id="PS50931"/>
    </source>
</evidence>
<dbReference type="PRINTS" id="PR00039">
    <property type="entry name" value="HTHLYSR"/>
</dbReference>
<dbReference type="AlphaFoldDB" id="A0A3N2AQJ8"/>
<dbReference type="GO" id="GO:0003677">
    <property type="term" value="F:DNA binding"/>
    <property type="evidence" value="ECO:0007669"/>
    <property type="project" value="UniProtKB-KW"/>
</dbReference>
<protein>
    <submittedName>
        <fullName evidence="6">LysR family transcriptional regulator</fullName>
    </submittedName>
</protein>
<keyword evidence="2" id="KW-0805">Transcription regulation</keyword>
<dbReference type="InterPro" id="IPR050389">
    <property type="entry name" value="LysR-type_TF"/>
</dbReference>
<evidence type="ECO:0000256" key="4">
    <source>
        <dbReference type="ARBA" id="ARBA00023163"/>
    </source>
</evidence>
<evidence type="ECO:0000256" key="1">
    <source>
        <dbReference type="ARBA" id="ARBA00009437"/>
    </source>
</evidence>
<evidence type="ECO:0000313" key="6">
    <source>
        <dbReference type="EMBL" id="ROR64982.1"/>
    </source>
</evidence>
<evidence type="ECO:0000256" key="3">
    <source>
        <dbReference type="ARBA" id="ARBA00023125"/>
    </source>
</evidence>
<keyword evidence="7" id="KW-1185">Reference proteome</keyword>
<gene>
    <name evidence="6" type="ORF">EDD26_0334</name>
</gene>
<dbReference type="InterPro" id="IPR036390">
    <property type="entry name" value="WH_DNA-bd_sf"/>
</dbReference>
<dbReference type="PANTHER" id="PTHR30118">
    <property type="entry name" value="HTH-TYPE TRANSCRIPTIONAL REGULATOR LEUO-RELATED"/>
    <property type="match status" value="1"/>
</dbReference>
<dbReference type="OrthoDB" id="8717159at2"/>
<evidence type="ECO:0000313" key="7">
    <source>
        <dbReference type="Proteomes" id="UP000275456"/>
    </source>
</evidence>
<dbReference type="Pfam" id="PF00126">
    <property type="entry name" value="HTH_1"/>
    <property type="match status" value="1"/>
</dbReference>
<name>A0A3N2AQJ8_9MICO</name>
<comment type="similarity">
    <text evidence="1">Belongs to the LysR transcriptional regulatory family.</text>
</comment>
<sequence>MGIMGTINTVDLRRIDLNLLVVFQVLCQERHVTRAALKLNLSQSAVSASLARLRTLFDDPLFVRTRDGMTPTPKALAISARVAPTLSSIVDLIFDDVAFDPKRTTRIFHLAMSDDLELVLAPWLMARKLAEGWSVQFAIHQTNSTVWRETLADPRIDIVVCGTRPEPQAASYQSEPLLSGSYLCLYDEQALGCPQPLSRAVYLQAQHVRVSFDLQRGWVDERMAALGFTRRTLCTISHFAGLGALLQGVPAVATVPEHAARALAAMTGLSTSPVPIDSPRFSVSAIWSTRADGSAENTWLRGVLQRFAETP</sequence>
<dbReference type="Proteomes" id="UP000275456">
    <property type="component" value="Unassembled WGS sequence"/>
</dbReference>
<dbReference type="PROSITE" id="PS50931">
    <property type="entry name" value="HTH_LYSR"/>
    <property type="match status" value="1"/>
</dbReference>
<dbReference type="InterPro" id="IPR036388">
    <property type="entry name" value="WH-like_DNA-bd_sf"/>
</dbReference>
<dbReference type="Gene3D" id="1.10.10.10">
    <property type="entry name" value="Winged helix-like DNA-binding domain superfamily/Winged helix DNA-binding domain"/>
    <property type="match status" value="1"/>
</dbReference>
<dbReference type="GO" id="GO:0003700">
    <property type="term" value="F:DNA-binding transcription factor activity"/>
    <property type="evidence" value="ECO:0007669"/>
    <property type="project" value="InterPro"/>
</dbReference>
<reference evidence="6 7" key="1">
    <citation type="submission" date="2018-11" db="EMBL/GenBank/DDBJ databases">
        <title>Sequencing the genomes of 1000 actinobacteria strains.</title>
        <authorList>
            <person name="Klenk H.-P."/>
        </authorList>
    </citation>
    <scope>NUCLEOTIDE SEQUENCE [LARGE SCALE GENOMIC DNA]</scope>
    <source>
        <strain evidence="6 7">DSM 9580</strain>
    </source>
</reference>
<dbReference type="SUPFAM" id="SSF46785">
    <property type="entry name" value="Winged helix' DNA-binding domain"/>
    <property type="match status" value="1"/>
</dbReference>
<dbReference type="SUPFAM" id="SSF53850">
    <property type="entry name" value="Periplasmic binding protein-like II"/>
    <property type="match status" value="1"/>
</dbReference>
<comment type="caution">
    <text evidence="6">The sequence shown here is derived from an EMBL/GenBank/DDBJ whole genome shotgun (WGS) entry which is preliminary data.</text>
</comment>
<dbReference type="Pfam" id="PF03466">
    <property type="entry name" value="LysR_substrate"/>
    <property type="match status" value="1"/>
</dbReference>
<evidence type="ECO:0000256" key="2">
    <source>
        <dbReference type="ARBA" id="ARBA00023015"/>
    </source>
</evidence>
<dbReference type="InterPro" id="IPR005119">
    <property type="entry name" value="LysR_subst-bd"/>
</dbReference>
<keyword evidence="4" id="KW-0804">Transcription</keyword>
<organism evidence="6 7">
    <name type="scientific">Agrococcus jenensis</name>
    <dbReference type="NCBI Taxonomy" id="46353"/>
    <lineage>
        <taxon>Bacteria</taxon>
        <taxon>Bacillati</taxon>
        <taxon>Actinomycetota</taxon>
        <taxon>Actinomycetes</taxon>
        <taxon>Micrococcales</taxon>
        <taxon>Microbacteriaceae</taxon>
        <taxon>Agrococcus</taxon>
    </lineage>
</organism>
<keyword evidence="3" id="KW-0238">DNA-binding</keyword>
<feature type="domain" description="HTH lysR-type" evidence="5">
    <location>
        <begin position="15"/>
        <end position="72"/>
    </location>
</feature>
<dbReference type="EMBL" id="RKHJ01000001">
    <property type="protein sequence ID" value="ROR64982.1"/>
    <property type="molecule type" value="Genomic_DNA"/>
</dbReference>
<dbReference type="Gene3D" id="3.40.190.10">
    <property type="entry name" value="Periplasmic binding protein-like II"/>
    <property type="match status" value="2"/>
</dbReference>
<dbReference type="PANTHER" id="PTHR30118:SF15">
    <property type="entry name" value="TRANSCRIPTIONAL REGULATORY PROTEIN"/>
    <property type="match status" value="1"/>
</dbReference>
<accession>A0A3N2AQJ8</accession>